<evidence type="ECO:0000256" key="6">
    <source>
        <dbReference type="SAM" id="Phobius"/>
    </source>
</evidence>
<feature type="transmembrane region" description="Helical" evidence="6">
    <location>
        <begin position="234"/>
        <end position="254"/>
    </location>
</feature>
<evidence type="ECO:0000256" key="3">
    <source>
        <dbReference type="ARBA" id="ARBA00022692"/>
    </source>
</evidence>
<feature type="transmembrane region" description="Helical" evidence="6">
    <location>
        <begin position="191"/>
        <end position="213"/>
    </location>
</feature>
<dbReference type="GO" id="GO:0005886">
    <property type="term" value="C:plasma membrane"/>
    <property type="evidence" value="ECO:0007669"/>
    <property type="project" value="UniProtKB-SubCell"/>
</dbReference>
<feature type="transmembrane region" description="Helical" evidence="6">
    <location>
        <begin position="380"/>
        <end position="399"/>
    </location>
</feature>
<feature type="transmembrane region" description="Helical" evidence="6">
    <location>
        <begin position="126"/>
        <end position="147"/>
    </location>
</feature>
<evidence type="ECO:0000256" key="2">
    <source>
        <dbReference type="ARBA" id="ARBA00022475"/>
    </source>
</evidence>
<sequence length="434" mass="49384">MNIRLIVDKLSNKLFLKSLITFGLRGFGILFLFGFTILMTRNFNPTSIGEYEFVRVFLLITGSIVLLGTDISVIYFAGRLKGENSFYSLKQTYYQMVKIVVVTAVIAMFLFYGLTGFSVVDNFLASQGFGIIKLMMFILPFYALTILNTEAFRALDYVILSELFRNFFKYIPLFVGVLFLLFTSIDAFSLALYYAYGFVILFLITQFIIYFLFRKIQKEDVVIQLTNQEIIKHSFPMGVSNIIMFLLLGIDVFLLKQNYGNEIVAFYSIAIKLITILSMVILSITINCAPKISEYYVRHEMDKLQQLCKRTARITLGINLFVALGMVVFLDQILGMFGAQYTSMKNTFYILVLSQLITSALGTVPIYLNMTGRSKVYQNILLLTLVLNLGMNVVLIPLFSTIGAAITFSSSVVLWNLLVAIYVYKKDKVKLSFI</sequence>
<keyword evidence="3 6" id="KW-0812">Transmembrane</keyword>
<feature type="transmembrane region" description="Helical" evidence="6">
    <location>
        <begin position="99"/>
        <end position="120"/>
    </location>
</feature>
<feature type="transmembrane region" description="Helical" evidence="6">
    <location>
        <begin position="167"/>
        <end position="185"/>
    </location>
</feature>
<keyword evidence="2" id="KW-1003">Cell membrane</keyword>
<feature type="transmembrane region" description="Helical" evidence="6">
    <location>
        <begin position="14"/>
        <end position="37"/>
    </location>
</feature>
<accession>A0A9Q6Z8A8</accession>
<dbReference type="InterPro" id="IPR002528">
    <property type="entry name" value="MATE_fam"/>
</dbReference>
<evidence type="ECO:0000256" key="4">
    <source>
        <dbReference type="ARBA" id="ARBA00022989"/>
    </source>
</evidence>
<feature type="transmembrane region" description="Helical" evidence="6">
    <location>
        <begin position="347"/>
        <end position="368"/>
    </location>
</feature>
<feature type="transmembrane region" description="Helical" evidence="6">
    <location>
        <begin position="311"/>
        <end position="335"/>
    </location>
</feature>
<organism evidence="7 8">
    <name type="scientific">Myroides odoratus</name>
    <name type="common">Flavobacterium odoratum</name>
    <dbReference type="NCBI Taxonomy" id="256"/>
    <lineage>
        <taxon>Bacteria</taxon>
        <taxon>Pseudomonadati</taxon>
        <taxon>Bacteroidota</taxon>
        <taxon>Flavobacteriia</taxon>
        <taxon>Flavobacteriales</taxon>
        <taxon>Flavobacteriaceae</taxon>
        <taxon>Myroides</taxon>
    </lineage>
</organism>
<feature type="transmembrane region" description="Helical" evidence="6">
    <location>
        <begin position="57"/>
        <end position="78"/>
    </location>
</feature>
<dbReference type="PANTHER" id="PTHR30250:SF11">
    <property type="entry name" value="O-ANTIGEN TRANSPORTER-RELATED"/>
    <property type="match status" value="1"/>
</dbReference>
<dbReference type="GO" id="GO:0042910">
    <property type="term" value="F:xenobiotic transmembrane transporter activity"/>
    <property type="evidence" value="ECO:0007669"/>
    <property type="project" value="InterPro"/>
</dbReference>
<evidence type="ECO:0000256" key="1">
    <source>
        <dbReference type="ARBA" id="ARBA00004651"/>
    </source>
</evidence>
<dbReference type="InterPro" id="IPR050833">
    <property type="entry name" value="Poly_Biosynth_Transport"/>
</dbReference>
<dbReference type="PANTHER" id="PTHR30250">
    <property type="entry name" value="PST FAMILY PREDICTED COLANIC ACID TRANSPORTER"/>
    <property type="match status" value="1"/>
</dbReference>
<dbReference type="Pfam" id="PF01554">
    <property type="entry name" value="MatE"/>
    <property type="match status" value="1"/>
</dbReference>
<evidence type="ECO:0000256" key="5">
    <source>
        <dbReference type="ARBA" id="ARBA00023136"/>
    </source>
</evidence>
<feature type="transmembrane region" description="Helical" evidence="6">
    <location>
        <begin position="266"/>
        <end position="290"/>
    </location>
</feature>
<gene>
    <name evidence="7" type="ORF">I6I88_17200</name>
</gene>
<dbReference type="Proteomes" id="UP000596202">
    <property type="component" value="Chromosome"/>
</dbReference>
<protein>
    <submittedName>
        <fullName evidence="7">Polysaccharide biosynthesis C-terminal domain-containing protein</fullName>
    </submittedName>
</protein>
<feature type="transmembrane region" description="Helical" evidence="6">
    <location>
        <begin position="405"/>
        <end position="424"/>
    </location>
</feature>
<name>A0A9Q6Z8A8_MYROD</name>
<dbReference type="AlphaFoldDB" id="A0A9Q6Z8A8"/>
<dbReference type="GO" id="GO:0015297">
    <property type="term" value="F:antiporter activity"/>
    <property type="evidence" value="ECO:0007669"/>
    <property type="project" value="InterPro"/>
</dbReference>
<reference evidence="7 8" key="1">
    <citation type="submission" date="2021-01" db="EMBL/GenBank/DDBJ databases">
        <title>FDA dAtabase for Regulatory Grade micrObial Sequences (FDA-ARGOS): Supporting development and validation of Infectious Disease Dx tests.</title>
        <authorList>
            <person name="Sproer C."/>
            <person name="Gronow S."/>
            <person name="Severitt S."/>
            <person name="Schroder I."/>
            <person name="Tallon L."/>
            <person name="Sadzewicz L."/>
            <person name="Zhao X."/>
            <person name="Boylan J."/>
            <person name="Ott S."/>
            <person name="Bowen H."/>
            <person name="Vavikolanu K."/>
            <person name="Mehta A."/>
            <person name="Aluvathingal J."/>
            <person name="Nadendla S."/>
            <person name="Lowell S."/>
            <person name="Myers T."/>
            <person name="Yan Y."/>
            <person name="Sichtig H."/>
        </authorList>
    </citation>
    <scope>NUCLEOTIDE SEQUENCE [LARGE SCALE GENOMIC DNA]</scope>
    <source>
        <strain evidence="7 8">FDAARGOS_1131</strain>
    </source>
</reference>
<comment type="subcellular location">
    <subcellularLocation>
        <location evidence="1">Cell membrane</location>
        <topology evidence="1">Multi-pass membrane protein</topology>
    </subcellularLocation>
</comment>
<proteinExistence type="predicted"/>
<keyword evidence="5 6" id="KW-0472">Membrane</keyword>
<keyword evidence="4 6" id="KW-1133">Transmembrane helix</keyword>
<dbReference type="OrthoDB" id="824226at2"/>
<dbReference type="EMBL" id="CP068108">
    <property type="protein sequence ID" value="QQT99877.1"/>
    <property type="molecule type" value="Genomic_DNA"/>
</dbReference>
<evidence type="ECO:0000313" key="7">
    <source>
        <dbReference type="EMBL" id="QQT99877.1"/>
    </source>
</evidence>
<evidence type="ECO:0000313" key="8">
    <source>
        <dbReference type="Proteomes" id="UP000596202"/>
    </source>
</evidence>